<dbReference type="Proteomes" id="UP000728032">
    <property type="component" value="Unassembled WGS sequence"/>
</dbReference>
<protein>
    <submittedName>
        <fullName evidence="1">Uncharacterized protein</fullName>
    </submittedName>
</protein>
<dbReference type="OrthoDB" id="10028342at2759"/>
<dbReference type="AlphaFoldDB" id="A0A7R9LMU3"/>
<reference evidence="1" key="1">
    <citation type="submission" date="2020-11" db="EMBL/GenBank/DDBJ databases">
        <authorList>
            <person name="Tran Van P."/>
        </authorList>
    </citation>
    <scope>NUCLEOTIDE SEQUENCE</scope>
</reference>
<sequence>MAERCKRCVNEHRTIRKELSKWHKNVALLCDLTFDSLALKVEDLNRDIGQKEWKEWLKN</sequence>
<name>A0A7R9LMU3_9ACAR</name>
<keyword evidence="2" id="KW-1185">Reference proteome</keyword>
<organism evidence="1">
    <name type="scientific">Oppiella nova</name>
    <dbReference type="NCBI Taxonomy" id="334625"/>
    <lineage>
        <taxon>Eukaryota</taxon>
        <taxon>Metazoa</taxon>
        <taxon>Ecdysozoa</taxon>
        <taxon>Arthropoda</taxon>
        <taxon>Chelicerata</taxon>
        <taxon>Arachnida</taxon>
        <taxon>Acari</taxon>
        <taxon>Acariformes</taxon>
        <taxon>Sarcoptiformes</taxon>
        <taxon>Oribatida</taxon>
        <taxon>Brachypylina</taxon>
        <taxon>Oppioidea</taxon>
        <taxon>Oppiidae</taxon>
        <taxon>Oppiella</taxon>
    </lineage>
</organism>
<gene>
    <name evidence="1" type="ORF">ONB1V03_LOCUS4714</name>
</gene>
<evidence type="ECO:0000313" key="1">
    <source>
        <dbReference type="EMBL" id="CAD7644524.1"/>
    </source>
</evidence>
<proteinExistence type="predicted"/>
<evidence type="ECO:0000313" key="2">
    <source>
        <dbReference type="Proteomes" id="UP000728032"/>
    </source>
</evidence>
<dbReference type="EMBL" id="OC916533">
    <property type="protein sequence ID" value="CAD7644524.1"/>
    <property type="molecule type" value="Genomic_DNA"/>
</dbReference>
<dbReference type="EMBL" id="CAJPVJ010001708">
    <property type="protein sequence ID" value="CAG2165168.1"/>
    <property type="molecule type" value="Genomic_DNA"/>
</dbReference>
<accession>A0A7R9LMU3</accession>